<organism evidence="3 4">
    <name type="scientific">Cystobacter ferrugineus</name>
    <dbReference type="NCBI Taxonomy" id="83449"/>
    <lineage>
        <taxon>Bacteria</taxon>
        <taxon>Pseudomonadati</taxon>
        <taxon>Myxococcota</taxon>
        <taxon>Myxococcia</taxon>
        <taxon>Myxococcales</taxon>
        <taxon>Cystobacterineae</taxon>
        <taxon>Archangiaceae</taxon>
        <taxon>Cystobacter</taxon>
    </lineage>
</organism>
<dbReference type="GO" id="GO:0018169">
    <property type="term" value="F:ribosomal S6-glutamic acid ligase activity"/>
    <property type="evidence" value="ECO:0007669"/>
    <property type="project" value="TreeGrafter"/>
</dbReference>
<dbReference type="InterPro" id="IPR048936">
    <property type="entry name" value="MvdD-like_ATPgrasp"/>
</dbReference>
<dbReference type="OrthoDB" id="583309at2"/>
<evidence type="ECO:0000256" key="1">
    <source>
        <dbReference type="PROSITE-ProRule" id="PRU00409"/>
    </source>
</evidence>
<dbReference type="EMBL" id="MPIN01000007">
    <property type="protein sequence ID" value="OJH37759.1"/>
    <property type="molecule type" value="Genomic_DNA"/>
</dbReference>
<keyword evidence="1" id="KW-0067">ATP-binding</keyword>
<keyword evidence="1" id="KW-0547">Nucleotide-binding</keyword>
<accession>A0A1L9B661</accession>
<feature type="domain" description="ATP-grasp" evidence="2">
    <location>
        <begin position="137"/>
        <end position="326"/>
    </location>
</feature>
<dbReference type="SUPFAM" id="SSF56059">
    <property type="entry name" value="Glutathione synthetase ATP-binding domain-like"/>
    <property type="match status" value="1"/>
</dbReference>
<name>A0A1L9B661_9BACT</name>
<dbReference type="PROSITE" id="PS50975">
    <property type="entry name" value="ATP_GRASP"/>
    <property type="match status" value="1"/>
</dbReference>
<reference evidence="3 4" key="2">
    <citation type="submission" date="2016-12" db="EMBL/GenBank/DDBJ databases">
        <title>Draft Genome Sequence of Cystobacter ferrugineus Strain Cbfe23.</title>
        <authorList>
            <person name="Akbar S."/>
            <person name="Dowd S.E."/>
            <person name="Stevens D.C."/>
        </authorList>
    </citation>
    <scope>NUCLEOTIDE SEQUENCE [LARGE SCALE GENOMIC DNA]</scope>
    <source>
        <strain evidence="3 4">Cbfe23</strain>
    </source>
</reference>
<dbReference type="InterPro" id="IPR013651">
    <property type="entry name" value="ATP-grasp_RimK-type"/>
</dbReference>
<evidence type="ECO:0000313" key="3">
    <source>
        <dbReference type="EMBL" id="OJH37759.1"/>
    </source>
</evidence>
<evidence type="ECO:0000313" key="4">
    <source>
        <dbReference type="Proteomes" id="UP000182229"/>
    </source>
</evidence>
<dbReference type="PANTHER" id="PTHR21621">
    <property type="entry name" value="RIBOSOMAL PROTEIN S6 MODIFICATION PROTEIN"/>
    <property type="match status" value="1"/>
</dbReference>
<keyword evidence="4" id="KW-1185">Reference proteome</keyword>
<protein>
    <submittedName>
        <fullName evidence="3">MvdC family ATP-grasp ribosomal peptide maturase</fullName>
    </submittedName>
</protein>
<sequence length="336" mass="36993">MPTARDTVLLFTHSGDYFTVDRVAQEVSRRGLRPLRINTDGFPSEWELTSMLEPTYQDVVLHTDAGEVRSAEVRSVWLRRRVAPRLDETLEPAWRESCARESSAALSGALDGLTGAGCRFINPLGADETAGNKLLQLRLARTHGLEIPRTLVTNDAERVRSWFDEVGGRVVAKMLTPLTQSMRGGQPFVYTTAIGPEHLEELDGLRLSPMVFQERIDKSHELRVAVVGERCFVGAIDASRSVEGQVDWRRSRPDECSWAVGQLPEEVARRLVRLVAELGLVYGAADFIVTPDGRYVFLEVNPGGEWGMLERDLGLPIAAALADALVSEGSGAAQSL</sequence>
<reference evidence="4" key="1">
    <citation type="submission" date="2016-11" db="EMBL/GenBank/DDBJ databases">
        <authorList>
            <person name="Shukria A."/>
            <person name="Stevens D.C."/>
        </authorList>
    </citation>
    <scope>NUCLEOTIDE SEQUENCE [LARGE SCALE GENOMIC DNA]</scope>
    <source>
        <strain evidence="4">Cbfe23</strain>
    </source>
</reference>
<gene>
    <name evidence="3" type="ORF">BON30_26610</name>
</gene>
<dbReference type="Pfam" id="PF21068">
    <property type="entry name" value="ATPgraspMvdD"/>
    <property type="match status" value="1"/>
</dbReference>
<dbReference type="GO" id="GO:0046872">
    <property type="term" value="F:metal ion binding"/>
    <property type="evidence" value="ECO:0007669"/>
    <property type="project" value="InterPro"/>
</dbReference>
<dbReference type="Proteomes" id="UP000182229">
    <property type="component" value="Unassembled WGS sequence"/>
</dbReference>
<evidence type="ECO:0000259" key="2">
    <source>
        <dbReference type="PROSITE" id="PS50975"/>
    </source>
</evidence>
<comment type="caution">
    <text evidence="3">The sequence shown here is derived from an EMBL/GenBank/DDBJ whole genome shotgun (WGS) entry which is preliminary data.</text>
</comment>
<dbReference type="AlphaFoldDB" id="A0A1L9B661"/>
<dbReference type="STRING" id="83449.BON30_26610"/>
<dbReference type="Gene3D" id="3.30.470.20">
    <property type="entry name" value="ATP-grasp fold, B domain"/>
    <property type="match status" value="1"/>
</dbReference>
<dbReference type="Pfam" id="PF08443">
    <property type="entry name" value="RimK"/>
    <property type="match status" value="1"/>
</dbReference>
<dbReference type="InterPro" id="IPR011761">
    <property type="entry name" value="ATP-grasp"/>
</dbReference>
<proteinExistence type="predicted"/>
<dbReference type="GO" id="GO:0005524">
    <property type="term" value="F:ATP binding"/>
    <property type="evidence" value="ECO:0007669"/>
    <property type="project" value="UniProtKB-UniRule"/>
</dbReference>
<dbReference type="PANTHER" id="PTHR21621:SF0">
    <property type="entry name" value="BETA-CITRYLGLUTAMATE SYNTHASE B-RELATED"/>
    <property type="match status" value="1"/>
</dbReference>
<dbReference type="GO" id="GO:0005737">
    <property type="term" value="C:cytoplasm"/>
    <property type="evidence" value="ECO:0007669"/>
    <property type="project" value="TreeGrafter"/>
</dbReference>
<dbReference type="RefSeq" id="WP_071901228.1">
    <property type="nucleotide sequence ID" value="NZ_MPIN01000007.1"/>
</dbReference>
<dbReference type="GO" id="GO:0009432">
    <property type="term" value="P:SOS response"/>
    <property type="evidence" value="ECO:0007669"/>
    <property type="project" value="TreeGrafter"/>
</dbReference>